<comment type="subcellular location">
    <subcellularLocation>
        <location evidence="1">Cell membrane</location>
        <topology evidence="1">Multi-pass membrane protein</topology>
    </subcellularLocation>
</comment>
<evidence type="ECO:0000256" key="10">
    <source>
        <dbReference type="ARBA" id="ARBA00023136"/>
    </source>
</evidence>
<dbReference type="Gene3D" id="1.20.1730.10">
    <property type="entry name" value="Sodium/glucose cotransporter"/>
    <property type="match status" value="1"/>
</dbReference>
<dbReference type="PANTHER" id="PTHR48086:SF3">
    <property type="entry name" value="SODIUM_PROLINE SYMPORTER"/>
    <property type="match status" value="1"/>
</dbReference>
<feature type="non-terminal residue" evidence="15">
    <location>
        <position position="145"/>
    </location>
</feature>
<evidence type="ECO:0000256" key="9">
    <source>
        <dbReference type="ARBA" id="ARBA00023065"/>
    </source>
</evidence>
<dbReference type="PROSITE" id="PS50283">
    <property type="entry name" value="NA_SOLUT_SYMP_3"/>
    <property type="match status" value="1"/>
</dbReference>
<feature type="transmembrane region" description="Helical" evidence="14">
    <location>
        <begin position="71"/>
        <end position="89"/>
    </location>
</feature>
<evidence type="ECO:0000313" key="16">
    <source>
        <dbReference type="Proteomes" id="UP000032120"/>
    </source>
</evidence>
<dbReference type="PANTHER" id="PTHR48086">
    <property type="entry name" value="SODIUM/PROLINE SYMPORTER-RELATED"/>
    <property type="match status" value="1"/>
</dbReference>
<keyword evidence="10 14" id="KW-0472">Membrane</keyword>
<evidence type="ECO:0000256" key="8">
    <source>
        <dbReference type="ARBA" id="ARBA00023053"/>
    </source>
</evidence>
<proteinExistence type="inferred from homology"/>
<keyword evidence="7 14" id="KW-1133">Transmembrane helix</keyword>
<keyword evidence="9" id="KW-0406">Ion transport</keyword>
<evidence type="ECO:0000256" key="3">
    <source>
        <dbReference type="ARBA" id="ARBA00022448"/>
    </source>
</evidence>
<keyword evidence="16" id="KW-1185">Reference proteome</keyword>
<organism evidence="15 16">
    <name type="scientific">Leucobacter komagatae</name>
    <dbReference type="NCBI Taxonomy" id="55969"/>
    <lineage>
        <taxon>Bacteria</taxon>
        <taxon>Bacillati</taxon>
        <taxon>Actinomycetota</taxon>
        <taxon>Actinomycetes</taxon>
        <taxon>Micrococcales</taxon>
        <taxon>Microbacteriaceae</taxon>
        <taxon>Leucobacter</taxon>
    </lineage>
</organism>
<dbReference type="Proteomes" id="UP000032120">
    <property type="component" value="Unassembled WGS sequence"/>
</dbReference>
<evidence type="ECO:0000256" key="13">
    <source>
        <dbReference type="RuleBase" id="RU362091"/>
    </source>
</evidence>
<dbReference type="EMBL" id="JXSQ01000012">
    <property type="protein sequence ID" value="KIP52374.1"/>
    <property type="molecule type" value="Genomic_DNA"/>
</dbReference>
<comment type="similarity">
    <text evidence="2 13">Belongs to the sodium:solute symporter (SSF) (TC 2.A.21) family.</text>
</comment>
<evidence type="ECO:0000256" key="5">
    <source>
        <dbReference type="ARBA" id="ARBA00022692"/>
    </source>
</evidence>
<gene>
    <name evidence="15" type="ORF">SD72_10095</name>
</gene>
<keyword evidence="4" id="KW-1003">Cell membrane</keyword>
<keyword evidence="11" id="KW-0739">Sodium transport</keyword>
<feature type="transmembrane region" description="Helical" evidence="14">
    <location>
        <begin position="6"/>
        <end position="22"/>
    </location>
</feature>
<keyword evidence="3" id="KW-0813">Transport</keyword>
<dbReference type="GO" id="GO:0005886">
    <property type="term" value="C:plasma membrane"/>
    <property type="evidence" value="ECO:0007669"/>
    <property type="project" value="UniProtKB-SubCell"/>
</dbReference>
<evidence type="ECO:0000256" key="4">
    <source>
        <dbReference type="ARBA" id="ARBA00022475"/>
    </source>
</evidence>
<dbReference type="Pfam" id="PF00474">
    <property type="entry name" value="SSF"/>
    <property type="match status" value="1"/>
</dbReference>
<evidence type="ECO:0000256" key="6">
    <source>
        <dbReference type="ARBA" id="ARBA00022847"/>
    </source>
</evidence>
<comment type="caution">
    <text evidence="15">The sequence shown here is derived from an EMBL/GenBank/DDBJ whole genome shotgun (WGS) entry which is preliminary data.</text>
</comment>
<feature type="transmembrane region" description="Helical" evidence="14">
    <location>
        <begin position="120"/>
        <end position="142"/>
    </location>
</feature>
<dbReference type="GO" id="GO:0015293">
    <property type="term" value="F:symporter activity"/>
    <property type="evidence" value="ECO:0007669"/>
    <property type="project" value="UniProtKB-KW"/>
</dbReference>
<evidence type="ECO:0000256" key="1">
    <source>
        <dbReference type="ARBA" id="ARBA00004651"/>
    </source>
</evidence>
<name>A0A0D0IL98_9MICO</name>
<evidence type="ECO:0000256" key="2">
    <source>
        <dbReference type="ARBA" id="ARBA00006434"/>
    </source>
</evidence>
<protein>
    <submittedName>
        <fullName evidence="15">Sodium:solute symporter</fullName>
    </submittedName>
</protein>
<evidence type="ECO:0000313" key="15">
    <source>
        <dbReference type="EMBL" id="KIP52374.1"/>
    </source>
</evidence>
<evidence type="ECO:0000256" key="12">
    <source>
        <dbReference type="ARBA" id="ARBA00033708"/>
    </source>
</evidence>
<evidence type="ECO:0000256" key="11">
    <source>
        <dbReference type="ARBA" id="ARBA00023201"/>
    </source>
</evidence>
<dbReference type="GO" id="GO:0006814">
    <property type="term" value="P:sodium ion transport"/>
    <property type="evidence" value="ECO:0007669"/>
    <property type="project" value="UniProtKB-KW"/>
</dbReference>
<accession>A0A0D0IL98</accession>
<dbReference type="AlphaFoldDB" id="A0A0D0IL98"/>
<dbReference type="InterPro" id="IPR038377">
    <property type="entry name" value="Na/Glc_symporter_sf"/>
</dbReference>
<evidence type="ECO:0000256" key="14">
    <source>
        <dbReference type="SAM" id="Phobius"/>
    </source>
</evidence>
<feature type="transmembrane region" description="Helical" evidence="14">
    <location>
        <begin position="42"/>
        <end position="65"/>
    </location>
</feature>
<keyword evidence="5 14" id="KW-0812">Transmembrane</keyword>
<dbReference type="InterPro" id="IPR001734">
    <property type="entry name" value="Na/solute_symporter"/>
</dbReference>
<dbReference type="InterPro" id="IPR050277">
    <property type="entry name" value="Sodium:Solute_Symporter"/>
</dbReference>
<sequence length="145" mass="15709">MVIGFGGIALFLLLTIVVMERGKKRDASFSDYATAGRSFGPFYGTMAFINTFLPGTVFISFAGLAALSGIVGYYLLAYALLGVLLMLALSKPVFRWGKRFNLGTQSDLLALRYRSRSVRVVASVIGIVSTIPWIVLGLQSLALVF</sequence>
<reference evidence="15 16" key="1">
    <citation type="submission" date="2015-01" db="EMBL/GenBank/DDBJ databases">
        <title>Draft genome sequence of Leucobacter komagatae strain VKM ST2845.</title>
        <authorList>
            <person name="Karlyshev A.V."/>
            <person name="Kudryashova E.B."/>
        </authorList>
    </citation>
    <scope>NUCLEOTIDE SEQUENCE [LARGE SCALE GENOMIC DNA]</scope>
    <source>
        <strain evidence="15 16">VKM ST2845</strain>
    </source>
</reference>
<keyword evidence="8" id="KW-0915">Sodium</keyword>
<evidence type="ECO:0000256" key="7">
    <source>
        <dbReference type="ARBA" id="ARBA00022989"/>
    </source>
</evidence>
<comment type="catalytic activity">
    <reaction evidence="12">
        <text>L-proline(in) + Na(+)(in) = L-proline(out) + Na(+)(out)</text>
        <dbReference type="Rhea" id="RHEA:28967"/>
        <dbReference type="ChEBI" id="CHEBI:29101"/>
        <dbReference type="ChEBI" id="CHEBI:60039"/>
    </reaction>
</comment>
<keyword evidence="6" id="KW-0769">Symport</keyword>